<dbReference type="PANTHER" id="PTHR36479">
    <property type="entry name" value="ULP_PROTEASE DOMAIN-CONTAINING PROTEIN"/>
    <property type="match status" value="1"/>
</dbReference>
<keyword evidence="6" id="KW-1185">Reference proteome</keyword>
<evidence type="ECO:0000313" key="5">
    <source>
        <dbReference type="EMBL" id="KAF0911341.1"/>
    </source>
</evidence>
<evidence type="ECO:0000256" key="1">
    <source>
        <dbReference type="ARBA" id="ARBA00005234"/>
    </source>
</evidence>
<proteinExistence type="inferred from homology"/>
<name>A0A6G1DG03_9ORYZ</name>
<dbReference type="InterPro" id="IPR003653">
    <property type="entry name" value="Peptidase_C48_C"/>
</dbReference>
<comment type="similarity">
    <text evidence="1">Belongs to the peptidase C48 family.</text>
</comment>
<comment type="caution">
    <text evidence="5">The sequence shown here is derived from an EMBL/GenBank/DDBJ whole genome shotgun (WGS) entry which is preliminary data.</text>
</comment>
<evidence type="ECO:0000256" key="3">
    <source>
        <dbReference type="ARBA" id="ARBA00022801"/>
    </source>
</evidence>
<accession>A0A6G1DG03</accession>
<dbReference type="Pfam" id="PF02902">
    <property type="entry name" value="Peptidase_C48"/>
    <property type="match status" value="1"/>
</dbReference>
<evidence type="ECO:0000313" key="6">
    <source>
        <dbReference type="Proteomes" id="UP000479710"/>
    </source>
</evidence>
<dbReference type="GO" id="GO:0008234">
    <property type="term" value="F:cysteine-type peptidase activity"/>
    <property type="evidence" value="ECO:0007669"/>
    <property type="project" value="InterPro"/>
</dbReference>
<organism evidence="5 6">
    <name type="scientific">Oryza meyeriana var. granulata</name>
    <dbReference type="NCBI Taxonomy" id="110450"/>
    <lineage>
        <taxon>Eukaryota</taxon>
        <taxon>Viridiplantae</taxon>
        <taxon>Streptophyta</taxon>
        <taxon>Embryophyta</taxon>
        <taxon>Tracheophyta</taxon>
        <taxon>Spermatophyta</taxon>
        <taxon>Magnoliopsida</taxon>
        <taxon>Liliopsida</taxon>
        <taxon>Poales</taxon>
        <taxon>Poaceae</taxon>
        <taxon>BOP clade</taxon>
        <taxon>Oryzoideae</taxon>
        <taxon>Oryzeae</taxon>
        <taxon>Oryzinae</taxon>
        <taxon>Oryza</taxon>
        <taxon>Oryza meyeriana</taxon>
    </lineage>
</organism>
<feature type="domain" description="Ubiquitin-like protease family profile" evidence="4">
    <location>
        <begin position="310"/>
        <end position="451"/>
    </location>
</feature>
<dbReference type="GO" id="GO:0006508">
    <property type="term" value="P:proteolysis"/>
    <property type="evidence" value="ECO:0007669"/>
    <property type="project" value="UniProtKB-KW"/>
</dbReference>
<dbReference type="Gene3D" id="3.40.395.10">
    <property type="entry name" value="Adenoviral Proteinase, Chain A"/>
    <property type="match status" value="1"/>
</dbReference>
<keyword evidence="3" id="KW-0378">Hydrolase</keyword>
<protein>
    <recommendedName>
        <fullName evidence="4">Ubiquitin-like protease family profile domain-containing protein</fullName>
    </recommendedName>
</protein>
<dbReference type="InterPro" id="IPR038765">
    <property type="entry name" value="Papain-like_cys_pep_sf"/>
</dbReference>
<dbReference type="PANTHER" id="PTHR36479:SF12">
    <property type="match status" value="1"/>
</dbReference>
<dbReference type="OrthoDB" id="696486at2759"/>
<evidence type="ECO:0000259" key="4">
    <source>
        <dbReference type="Pfam" id="PF02902"/>
    </source>
</evidence>
<evidence type="ECO:0000256" key="2">
    <source>
        <dbReference type="ARBA" id="ARBA00022670"/>
    </source>
</evidence>
<dbReference type="EMBL" id="SPHZ02000006">
    <property type="protein sequence ID" value="KAF0911341.1"/>
    <property type="molecule type" value="Genomic_DNA"/>
</dbReference>
<keyword evidence="2" id="KW-0645">Protease</keyword>
<reference evidence="5 6" key="1">
    <citation type="submission" date="2019-11" db="EMBL/GenBank/DDBJ databases">
        <title>Whole genome sequence of Oryza granulata.</title>
        <authorList>
            <person name="Li W."/>
        </authorList>
    </citation>
    <scope>NUCLEOTIDE SEQUENCE [LARGE SCALE GENOMIC DNA]</scope>
    <source>
        <strain evidence="6">cv. Menghai</strain>
        <tissue evidence="5">Leaf</tissue>
    </source>
</reference>
<gene>
    <name evidence="5" type="ORF">E2562_008229</name>
</gene>
<dbReference type="SUPFAM" id="SSF54001">
    <property type="entry name" value="Cysteine proteinases"/>
    <property type="match status" value="1"/>
</dbReference>
<sequence>MVVGEASSEFFVVGGAAAMGALTPVRDLGKKHCLIHNEGDINEQLSSGSDTDDIILLKKKFKCLKKKHAECIDNLKKHRLDEKDFVTSLKCIALKEAKFQRREHKKPPNQVLIKNRVKTPVATSAKNVINLVSPEVSAISCNSFDVRCVDACIQAEKIYHQRISTGHNFNFAMNLTSAEVGPFYATPVNVLQPLDQNAMVVASSDNAGGSSTCKMPAHGKRRQVMGSKFTMHPYVNWNSKFNVSRIDKAYYDAVICMSKGKNSSLKAIRLHQDGPPFVTFSCLGHSLNPDGKIDNFLFNAFCHILFLENHPSKSRKHYFFNTVGNHFLKSENEFKACDMKYEFQRAQKAKSLQSCEMIHFPILYEDHWFLFIADIKDRTLVFLDSLHVEDSTYHKGVKTNIIANFTTAFSEYAKRSTINFGDFDTQYHRPHKQTRDKDSGIFVMMYMEHWGPRVALEAVFDVNDIPNIRITLLNRMIHSKHNLEDMSLLHSIVTKLFCEIGC</sequence>
<dbReference type="Proteomes" id="UP000479710">
    <property type="component" value="Unassembled WGS sequence"/>
</dbReference>
<dbReference type="AlphaFoldDB" id="A0A6G1DG03"/>
<dbReference type="EMBL" id="SPHZ02000006">
    <property type="protein sequence ID" value="KAF0911340.1"/>
    <property type="molecule type" value="Genomic_DNA"/>
</dbReference>